<gene>
    <name evidence="2" type="ORF">EQG66_01265</name>
</gene>
<protein>
    <submittedName>
        <fullName evidence="2">Glycosyltransferase</fullName>
    </submittedName>
</protein>
<accession>A0A4Q1KMD8</accession>
<dbReference type="PANTHER" id="PTHR43179:SF7">
    <property type="entry name" value="RHAMNOSYLTRANSFERASE WBBL"/>
    <property type="match status" value="1"/>
</dbReference>
<dbReference type="CDD" id="cd04186">
    <property type="entry name" value="GT_2_like_c"/>
    <property type="match status" value="1"/>
</dbReference>
<dbReference type="AlphaFoldDB" id="A0A4Q1KMD8"/>
<evidence type="ECO:0000313" key="2">
    <source>
        <dbReference type="EMBL" id="RXR30947.1"/>
    </source>
</evidence>
<dbReference type="Gene3D" id="3.40.50.2000">
    <property type="entry name" value="Glycogen Phosphorylase B"/>
    <property type="match status" value="1"/>
</dbReference>
<evidence type="ECO:0000313" key="3">
    <source>
        <dbReference type="Proteomes" id="UP000290958"/>
    </source>
</evidence>
<proteinExistence type="predicted"/>
<evidence type="ECO:0000259" key="1">
    <source>
        <dbReference type="Pfam" id="PF00535"/>
    </source>
</evidence>
<dbReference type="PANTHER" id="PTHR43179">
    <property type="entry name" value="RHAMNOSYLTRANSFERASE WBBL"/>
    <property type="match status" value="1"/>
</dbReference>
<dbReference type="RefSeq" id="WP_129402714.1">
    <property type="nucleotide sequence ID" value="NZ_SBKP01000001.1"/>
</dbReference>
<keyword evidence="2" id="KW-0808">Transferase</keyword>
<sequence>MKIISKKKIKKIKKSILKIFSTSFYAKKAYIDRDILRFYIIKIKIPNFIFQKYKKKYIKENSDKIKFLIQESPVYSIVIPVYNNIHLTLKCLKSLTKINLIEKCEIIIISDGSSDESDEILDKIPGIKYIKNEKNLGFIRSCNKASEFSRGEYIVFLNNDTVLDKDWLSELAKTFEGSSNIGLVGSKLVYPDKRLQEAGGIVWSNGSAWNWMRKKDPSHPSANFMRDVDYVTGASLMISRTLFEALGRFDSRYQHSYYEDTDLAMSVRKAGYRVVYQPTSQLIHYEGASSGRDPKKGAKRYQVINREIFVEKWKNELSLHHKYGKNPLKASDRQVRGNILIIDSVTPTPDRDSGSIDMYNLIKILIDLNFRVHFIPSDNFYNDKNYVKNLQRIGVNCIYYPYYSSVDQYLKKTGDIFEYVILCRKKYAKRAIDYVKKYCKNSILIFYTVDLHFLRDLRRYKIENNDLLYEKAKSSFYSEMKIIDSVDCTIVLSKKEKSILNVLRKKNVSTIPLIRKFDILEGVNFSDRNGVSFIGGYNHLPNVDAVNFMVHEIWPELRKLLDAKGLPPIVLNIYGADMPKEFMEFEADDIVVHGYIENAEDAFRNVRLSMAPLRYGAGLKGKLATSFGYGVPVLGSRIAYEGVDIKSRSVLCVNSMNATDYAMALVRVYYDVDALSRMSTELYEYAKNNYSYDTVKDQVEILFSDLKKRRNSVASEN</sequence>
<dbReference type="Pfam" id="PF00535">
    <property type="entry name" value="Glycos_transf_2"/>
    <property type="match status" value="1"/>
</dbReference>
<comment type="caution">
    <text evidence="2">The sequence shown here is derived from an EMBL/GenBank/DDBJ whole genome shotgun (WGS) entry which is preliminary data.</text>
</comment>
<dbReference type="OrthoDB" id="9783791at2"/>
<dbReference type="Gene3D" id="3.90.550.10">
    <property type="entry name" value="Spore Coat Polysaccharide Biosynthesis Protein SpsA, Chain A"/>
    <property type="match status" value="1"/>
</dbReference>
<dbReference type="EMBL" id="SBKP01000001">
    <property type="protein sequence ID" value="RXR30947.1"/>
    <property type="molecule type" value="Genomic_DNA"/>
</dbReference>
<feature type="domain" description="Glycosyltransferase 2-like" evidence="1">
    <location>
        <begin position="76"/>
        <end position="243"/>
    </location>
</feature>
<reference evidence="3" key="1">
    <citation type="submission" date="2019-01" db="EMBL/GenBank/DDBJ databases">
        <title>Cytophagaceae bacterium strain CAR-16.</title>
        <authorList>
            <person name="Chen W.-M."/>
        </authorList>
    </citation>
    <scope>NUCLEOTIDE SEQUENCE [LARGE SCALE GENOMIC DNA]</scope>
    <source>
        <strain evidence="3">CHR27</strain>
    </source>
</reference>
<name>A0A4Q1KMD8_9SPHN</name>
<dbReference type="Proteomes" id="UP000290958">
    <property type="component" value="Unassembled WGS sequence"/>
</dbReference>
<dbReference type="Pfam" id="PF13692">
    <property type="entry name" value="Glyco_trans_1_4"/>
    <property type="match status" value="1"/>
</dbReference>
<dbReference type="InterPro" id="IPR001173">
    <property type="entry name" value="Glyco_trans_2-like"/>
</dbReference>
<dbReference type="SUPFAM" id="SSF53756">
    <property type="entry name" value="UDP-Glycosyltransferase/glycogen phosphorylase"/>
    <property type="match status" value="1"/>
</dbReference>
<dbReference type="GO" id="GO:0016740">
    <property type="term" value="F:transferase activity"/>
    <property type="evidence" value="ECO:0007669"/>
    <property type="project" value="UniProtKB-KW"/>
</dbReference>
<keyword evidence="3" id="KW-1185">Reference proteome</keyword>
<dbReference type="InterPro" id="IPR029044">
    <property type="entry name" value="Nucleotide-diphossugar_trans"/>
</dbReference>
<organism evidence="2 3">
    <name type="scientific">Sphingobium fluviale</name>
    <dbReference type="NCBI Taxonomy" id="2506423"/>
    <lineage>
        <taxon>Bacteria</taxon>
        <taxon>Pseudomonadati</taxon>
        <taxon>Pseudomonadota</taxon>
        <taxon>Alphaproteobacteria</taxon>
        <taxon>Sphingomonadales</taxon>
        <taxon>Sphingomonadaceae</taxon>
        <taxon>Sphingobium</taxon>
    </lineage>
</organism>
<dbReference type="SUPFAM" id="SSF53448">
    <property type="entry name" value="Nucleotide-diphospho-sugar transferases"/>
    <property type="match status" value="1"/>
</dbReference>